<evidence type="ECO:0000256" key="3">
    <source>
        <dbReference type="ARBA" id="ARBA00022989"/>
    </source>
</evidence>
<keyword evidence="4 5" id="KW-0472">Membrane</keyword>
<dbReference type="PANTHER" id="PTHR31004">
    <property type="entry name" value="TRANSMEMBRANE PROTEIN 79"/>
    <property type="match status" value="1"/>
</dbReference>
<dbReference type="Gene3D" id="1.20.120.550">
    <property type="entry name" value="Membrane associated eicosanoid/glutathione metabolism-like domain"/>
    <property type="match status" value="1"/>
</dbReference>
<comment type="subcellular location">
    <subcellularLocation>
        <location evidence="1">Membrane</location>
    </subcellularLocation>
</comment>
<dbReference type="Pfam" id="PF01124">
    <property type="entry name" value="MAPEG"/>
    <property type="match status" value="1"/>
</dbReference>
<dbReference type="RefSeq" id="WP_069093956.1">
    <property type="nucleotide sequence ID" value="NZ_MASI01000001.1"/>
</dbReference>
<gene>
    <name evidence="6" type="ORF">A7A08_00543</name>
</gene>
<dbReference type="AlphaFoldDB" id="A0A1E2S2P5"/>
<dbReference type="SUPFAM" id="SSF161084">
    <property type="entry name" value="MAPEG domain-like"/>
    <property type="match status" value="1"/>
</dbReference>
<accession>A0A1E2S2P5</accession>
<dbReference type="GO" id="GO:0005765">
    <property type="term" value="C:lysosomal membrane"/>
    <property type="evidence" value="ECO:0007669"/>
    <property type="project" value="TreeGrafter"/>
</dbReference>
<dbReference type="PANTHER" id="PTHR31004:SF1">
    <property type="entry name" value="TRANSMEMBRANE PROTEIN 79"/>
    <property type="match status" value="1"/>
</dbReference>
<proteinExistence type="predicted"/>
<protein>
    <submittedName>
        <fullName evidence="6">MAPEG family protein</fullName>
    </submittedName>
</protein>
<evidence type="ECO:0000256" key="2">
    <source>
        <dbReference type="ARBA" id="ARBA00022692"/>
    </source>
</evidence>
<evidence type="ECO:0000256" key="1">
    <source>
        <dbReference type="ARBA" id="ARBA00004370"/>
    </source>
</evidence>
<evidence type="ECO:0000256" key="5">
    <source>
        <dbReference type="SAM" id="Phobius"/>
    </source>
</evidence>
<evidence type="ECO:0000313" key="6">
    <source>
        <dbReference type="EMBL" id="ODA68711.1"/>
    </source>
</evidence>
<dbReference type="STRING" id="1177755.A7A08_00543"/>
<evidence type="ECO:0000313" key="7">
    <source>
        <dbReference type="Proteomes" id="UP000095087"/>
    </source>
</evidence>
<comment type="caution">
    <text evidence="6">The sequence shown here is derived from an EMBL/GenBank/DDBJ whole genome shotgun (WGS) entry which is preliminary data.</text>
</comment>
<dbReference type="EMBL" id="MASI01000001">
    <property type="protein sequence ID" value="ODA68711.1"/>
    <property type="molecule type" value="Genomic_DNA"/>
</dbReference>
<feature type="transmembrane region" description="Helical" evidence="5">
    <location>
        <begin position="176"/>
        <end position="197"/>
    </location>
</feature>
<dbReference type="GO" id="GO:0045055">
    <property type="term" value="P:regulated exocytosis"/>
    <property type="evidence" value="ECO:0007669"/>
    <property type="project" value="TreeGrafter"/>
</dbReference>
<keyword evidence="7" id="KW-1185">Reference proteome</keyword>
<dbReference type="Proteomes" id="UP000095087">
    <property type="component" value="Unassembled WGS sequence"/>
</dbReference>
<keyword evidence="2 5" id="KW-0812">Transmembrane</keyword>
<organism evidence="6 7">
    <name type="scientific">Methyloligella halotolerans</name>
    <dbReference type="NCBI Taxonomy" id="1177755"/>
    <lineage>
        <taxon>Bacteria</taxon>
        <taxon>Pseudomonadati</taxon>
        <taxon>Pseudomonadota</taxon>
        <taxon>Alphaproteobacteria</taxon>
        <taxon>Hyphomicrobiales</taxon>
        <taxon>Hyphomicrobiaceae</taxon>
        <taxon>Methyloligella</taxon>
    </lineage>
</organism>
<reference evidence="6 7" key="1">
    <citation type="submission" date="2016-07" db="EMBL/GenBank/DDBJ databases">
        <title>Draft genome sequence of Methyloligella halotolerans C2T (VKM B-2706T=CCUG 61687T=DSM 25045T), a halotolerant polyhydroxybutyrate accumulating methylotroph.</title>
        <authorList>
            <person name="Vasilenko O.V."/>
            <person name="Doronina N.V."/>
            <person name="Poroshina M.N."/>
            <person name="Tarlachkov S.V."/>
            <person name="Trotsenko Y.A."/>
        </authorList>
    </citation>
    <scope>NUCLEOTIDE SEQUENCE [LARGE SCALE GENOMIC DNA]</scope>
    <source>
        <strain evidence="6 7">VKM B-2706</strain>
    </source>
</reference>
<keyword evidence="3 5" id="KW-1133">Transmembrane helix</keyword>
<name>A0A1E2S2P5_9HYPH</name>
<feature type="transmembrane region" description="Helical" evidence="5">
    <location>
        <begin position="36"/>
        <end position="58"/>
    </location>
</feature>
<evidence type="ECO:0000256" key="4">
    <source>
        <dbReference type="ARBA" id="ARBA00023136"/>
    </source>
</evidence>
<dbReference type="InterPro" id="IPR023352">
    <property type="entry name" value="MAPEG-like_dom_sf"/>
</dbReference>
<sequence>MQRTAHPNLSAAHLKKRRRQDPRVKYFGFTWRQWEFLFVLVGNWVFALAFLIICKLVWDWEPTQWQTTGDKIGLVIKDSVFAILPGVIGICIVAAQRLNPNMFVGQMAKPNSSLDINTRFILNTFEQFTAYFIAHAALAIYSPASEARTVVILTALFVLGRILFWIGYHKNPHLRAFGFGLTFYPTVAAYFCLIVYMTTGIRVPL</sequence>
<dbReference type="InterPro" id="IPR001129">
    <property type="entry name" value="Membr-assoc_MAPEG"/>
</dbReference>
<feature type="transmembrane region" description="Helical" evidence="5">
    <location>
        <begin position="78"/>
        <end position="99"/>
    </location>
</feature>
<feature type="transmembrane region" description="Helical" evidence="5">
    <location>
        <begin position="147"/>
        <end position="164"/>
    </location>
</feature>